<gene>
    <name evidence="9" type="ORF">QVD17_11166</name>
</gene>
<dbReference type="Gene3D" id="4.10.60.10">
    <property type="entry name" value="Zinc finger, CCHC-type"/>
    <property type="match status" value="1"/>
</dbReference>
<feature type="compositionally biased region" description="Acidic residues" evidence="6">
    <location>
        <begin position="807"/>
        <end position="819"/>
    </location>
</feature>
<feature type="domain" description="CCHC-type" evidence="7">
    <location>
        <begin position="272"/>
        <end position="288"/>
    </location>
</feature>
<evidence type="ECO:0000256" key="4">
    <source>
        <dbReference type="ARBA" id="ARBA00022801"/>
    </source>
</evidence>
<feature type="compositionally biased region" description="Polar residues" evidence="6">
    <location>
        <begin position="780"/>
        <end position="792"/>
    </location>
</feature>
<dbReference type="InterPro" id="IPR054722">
    <property type="entry name" value="PolX-like_BBD"/>
</dbReference>
<dbReference type="GO" id="GO:0008270">
    <property type="term" value="F:zinc ion binding"/>
    <property type="evidence" value="ECO:0007669"/>
    <property type="project" value="UniProtKB-KW"/>
</dbReference>
<keyword evidence="3" id="KW-0064">Aspartyl protease</keyword>
<evidence type="ECO:0000256" key="1">
    <source>
        <dbReference type="ARBA" id="ARBA00022670"/>
    </source>
</evidence>
<reference evidence="9" key="1">
    <citation type="journal article" date="2023" name="bioRxiv">
        <title>Improved chromosome-level genome assembly for marigold (Tagetes erecta).</title>
        <authorList>
            <person name="Jiang F."/>
            <person name="Yuan L."/>
            <person name="Wang S."/>
            <person name="Wang H."/>
            <person name="Xu D."/>
            <person name="Wang A."/>
            <person name="Fan W."/>
        </authorList>
    </citation>
    <scope>NUCLEOTIDE SEQUENCE</scope>
    <source>
        <strain evidence="9">WSJ</strain>
        <tissue evidence="9">Leaf</tissue>
    </source>
</reference>
<keyword evidence="1" id="KW-0645">Protease</keyword>
<keyword evidence="4" id="KW-0378">Hydrolase</keyword>
<dbReference type="InterPro" id="IPR036875">
    <property type="entry name" value="Znf_CCHC_sf"/>
</dbReference>
<evidence type="ECO:0008006" key="11">
    <source>
        <dbReference type="Google" id="ProtNLM"/>
    </source>
</evidence>
<evidence type="ECO:0000256" key="3">
    <source>
        <dbReference type="ARBA" id="ARBA00022750"/>
    </source>
</evidence>
<dbReference type="InterPro" id="IPR057670">
    <property type="entry name" value="SH3_retrovirus"/>
</dbReference>
<organism evidence="9 10">
    <name type="scientific">Tagetes erecta</name>
    <name type="common">African marigold</name>
    <dbReference type="NCBI Taxonomy" id="13708"/>
    <lineage>
        <taxon>Eukaryota</taxon>
        <taxon>Viridiplantae</taxon>
        <taxon>Streptophyta</taxon>
        <taxon>Embryophyta</taxon>
        <taxon>Tracheophyta</taxon>
        <taxon>Spermatophyta</taxon>
        <taxon>Magnoliopsida</taxon>
        <taxon>eudicotyledons</taxon>
        <taxon>Gunneridae</taxon>
        <taxon>Pentapetalae</taxon>
        <taxon>asterids</taxon>
        <taxon>campanulids</taxon>
        <taxon>Asterales</taxon>
        <taxon>Asteraceae</taxon>
        <taxon>Asteroideae</taxon>
        <taxon>Heliantheae alliance</taxon>
        <taxon>Tageteae</taxon>
        <taxon>Tagetes</taxon>
    </lineage>
</organism>
<feature type="region of interest" description="Disordered" evidence="6">
    <location>
        <begin position="780"/>
        <end position="854"/>
    </location>
</feature>
<dbReference type="InterPro" id="IPR025724">
    <property type="entry name" value="GAG-pre-integrase_dom"/>
</dbReference>
<feature type="region of interest" description="Disordered" evidence="6">
    <location>
        <begin position="228"/>
        <end position="272"/>
    </location>
</feature>
<dbReference type="Proteomes" id="UP001229421">
    <property type="component" value="Unassembled WGS sequence"/>
</dbReference>
<dbReference type="SUPFAM" id="SSF57756">
    <property type="entry name" value="Retrovirus zinc finger-like domains"/>
    <property type="match status" value="1"/>
</dbReference>
<dbReference type="Pfam" id="PF13976">
    <property type="entry name" value="gag_pre-integrs"/>
    <property type="match status" value="1"/>
</dbReference>
<feature type="compositionally biased region" description="Low complexity" evidence="6">
    <location>
        <begin position="237"/>
        <end position="248"/>
    </location>
</feature>
<evidence type="ECO:0000313" key="10">
    <source>
        <dbReference type="Proteomes" id="UP001229421"/>
    </source>
</evidence>
<dbReference type="GO" id="GO:0015074">
    <property type="term" value="P:DNA integration"/>
    <property type="evidence" value="ECO:0007669"/>
    <property type="project" value="InterPro"/>
</dbReference>
<evidence type="ECO:0000256" key="5">
    <source>
        <dbReference type="PROSITE-ProRule" id="PRU00047"/>
    </source>
</evidence>
<evidence type="ECO:0000313" key="9">
    <source>
        <dbReference type="EMBL" id="KAK1434246.1"/>
    </source>
</evidence>
<dbReference type="Pfam" id="PF25597">
    <property type="entry name" value="SH3_retrovirus"/>
    <property type="match status" value="1"/>
</dbReference>
<dbReference type="GO" id="GO:0004190">
    <property type="term" value="F:aspartic-type endopeptidase activity"/>
    <property type="evidence" value="ECO:0007669"/>
    <property type="project" value="UniProtKB-KW"/>
</dbReference>
<dbReference type="InterPro" id="IPR043502">
    <property type="entry name" value="DNA/RNA_pol_sf"/>
</dbReference>
<dbReference type="SUPFAM" id="SSF56672">
    <property type="entry name" value="DNA/RNA polymerases"/>
    <property type="match status" value="1"/>
</dbReference>
<keyword evidence="10" id="KW-1185">Reference proteome</keyword>
<dbReference type="Pfam" id="PF00098">
    <property type="entry name" value="zf-CCHC"/>
    <property type="match status" value="1"/>
</dbReference>
<feature type="compositionally biased region" description="Polar residues" evidence="6">
    <location>
        <begin position="10"/>
        <end position="20"/>
    </location>
</feature>
<dbReference type="InterPro" id="IPR036397">
    <property type="entry name" value="RNaseH_sf"/>
</dbReference>
<accession>A0AAD8L7R6</accession>
<keyword evidence="2" id="KW-0479">Metal-binding</keyword>
<feature type="region of interest" description="Disordered" evidence="6">
    <location>
        <begin position="1"/>
        <end position="20"/>
    </location>
</feature>
<keyword evidence="5" id="KW-0863">Zinc-finger</keyword>
<dbReference type="PROSITE" id="PS50994">
    <property type="entry name" value="INTEGRASE"/>
    <property type="match status" value="1"/>
</dbReference>
<dbReference type="Gene3D" id="3.30.420.10">
    <property type="entry name" value="Ribonuclease H-like superfamily/Ribonuclease H"/>
    <property type="match status" value="1"/>
</dbReference>
<dbReference type="InterPro" id="IPR013103">
    <property type="entry name" value="RVT_2"/>
</dbReference>
<feature type="region of interest" description="Disordered" evidence="6">
    <location>
        <begin position="282"/>
        <end position="301"/>
    </location>
</feature>
<dbReference type="PANTHER" id="PTHR42648">
    <property type="entry name" value="TRANSPOSASE, PUTATIVE-RELATED"/>
    <property type="match status" value="1"/>
</dbReference>
<feature type="domain" description="Integrase catalytic" evidence="8">
    <location>
        <begin position="511"/>
        <end position="689"/>
    </location>
</feature>
<dbReference type="CDD" id="cd09272">
    <property type="entry name" value="RNase_HI_RT_Ty1"/>
    <property type="match status" value="1"/>
</dbReference>
<dbReference type="GO" id="GO:0003676">
    <property type="term" value="F:nucleic acid binding"/>
    <property type="evidence" value="ECO:0007669"/>
    <property type="project" value="InterPro"/>
</dbReference>
<feature type="compositionally biased region" description="Low complexity" evidence="6">
    <location>
        <begin position="827"/>
        <end position="846"/>
    </location>
</feature>
<dbReference type="Pfam" id="PF22936">
    <property type="entry name" value="Pol_BBD"/>
    <property type="match status" value="1"/>
</dbReference>
<dbReference type="InterPro" id="IPR012337">
    <property type="entry name" value="RNaseH-like_sf"/>
</dbReference>
<dbReference type="PANTHER" id="PTHR42648:SF25">
    <property type="entry name" value="RNA-DIRECTED DNA POLYMERASE"/>
    <property type="match status" value="1"/>
</dbReference>
<dbReference type="Pfam" id="PF00665">
    <property type="entry name" value="rve"/>
    <property type="match status" value="1"/>
</dbReference>
<dbReference type="EMBL" id="JAUHHV010000002">
    <property type="protein sequence ID" value="KAK1434246.1"/>
    <property type="molecule type" value="Genomic_DNA"/>
</dbReference>
<dbReference type="GO" id="GO:0006508">
    <property type="term" value="P:proteolysis"/>
    <property type="evidence" value="ECO:0007669"/>
    <property type="project" value="UniProtKB-KW"/>
</dbReference>
<proteinExistence type="predicted"/>
<sequence>MVNTDKPESSKSNTTERPSSLSIQCPILNETNYTIWAVKIKAIFKLQGIWEAIESPKGTEVDPKKDQAAVVYLYQALPESIVMQIAHLESAKEIWDALKDNYVGIEQVREARVEALVHEFEGLKMRENESIEDYSAKISTLSSKASNLGKIFDNKMLVRKLLGSVPRKRFIAVVATIEQFGDLKTMTFSEAVGRLKAFEERTKEEERSGSEKQKLLYTYEEWEARKNQTKGSGKNWSSDSKQSHSSQSTNKVNKGKGKSQDGKKKKDRSKMKCYRCETPGHFASQCPQKRKNEESNATQHEGPVLYMIDNEDKERVLLNEDRVDPSKYKLNNHEENVWILDNGASNHMTGNQDWFTHLDQTTVGKVRFGDDSRVEIKGRGTVVLQGKSGQQRILNDVYFIPSLKSNIISLGQLDESGYKVTMEHGTLLLFEKSGSLLMKVPRSLNRLYKIKLNVATPVCLQVKLDDEAWLWHARLGHLNFDSLKELSKFAKGLPVINRPVQICDSCLVGKQTRTPFNKESNFRAEKILELLYADVCGPITPKTHGGNQYFLLVVDDYSRYMWVFLMKTKDQVSSLLIDLIKKLENEKGKKVKSLRTDNGGEFVSHVLENYLRMKGISHQYTAPYTPQQNGVVERRNRSILGTTRSILKAKLLPQNLWGEAVNHSVYLLNRSPTKAVQEATPYERFKGRKPNLTHLKVFGCVGYVKNLQIGQKKLDDRSTAMIHLGSQPGTSAYRMFDPINKKIVVSHDVKFIEQEGYTFNSQEPEDNPKGPEWVEFVVESPSTHHVQPNTEGEPNDTESESSANGSESEDSIDTEDESEGGAQSTGQNSQLNQNSPTTQSQQASQPRRTGRRTAIPKRYLDFILEGQPNIEDQVSEFTEELLVIDDVPKRFQDASSEKHWIDAMKTELASIEKNHTWELVHPPKNVKPIGLKWVFKVKRDAEEKLTRYKARLVAKGYVQKQGIDFDEVFAPVARIETVRLLLALAANRGWEVHHLDVKAAFLNGRLKEEVYVTQPDGFVVKGREHHVYKLKRALYGLRQSPRAWNTRLNEAMKLLRFSTCKHEQAVFRRATNQGVLIVGTYVDDFIITGTSKKDIETFKKQMESQFEMTDMGLLHYYLGIEVVQCNDGIKVKQTGYAKKILKEAGMWECNPNKFPMEPGLKLSKEDSGSYTDPTEYRKIIGSLRYLTHSRPDLSYAVGYMSRFMQKPTYTHSQALKQILRYLRGTIDYGVVYPKKGSSVLLGYSDNSHAVDVDDGRSTTGLIFYYDGAPITWSSQKQDTVALSSCEAEFMAATAGACQALWLRGLLAEVTGEKKQTVKLLVDNSSAIALMKNPVFHGRSKHIDTRYHFIRECVERNKIKVEHVSGELQKADILTKALPRIKFAEMRELIGVARLGG</sequence>
<evidence type="ECO:0000256" key="2">
    <source>
        <dbReference type="ARBA" id="ARBA00022723"/>
    </source>
</evidence>
<dbReference type="InterPro" id="IPR001584">
    <property type="entry name" value="Integrase_cat-core"/>
</dbReference>
<comment type="caution">
    <text evidence="9">The sequence shown here is derived from an EMBL/GenBank/DDBJ whole genome shotgun (WGS) entry which is preliminary data.</text>
</comment>
<evidence type="ECO:0000259" key="8">
    <source>
        <dbReference type="PROSITE" id="PS50994"/>
    </source>
</evidence>
<dbReference type="InterPro" id="IPR001878">
    <property type="entry name" value="Znf_CCHC"/>
</dbReference>
<dbReference type="SUPFAM" id="SSF53098">
    <property type="entry name" value="Ribonuclease H-like"/>
    <property type="match status" value="1"/>
</dbReference>
<keyword evidence="5" id="KW-0862">Zinc</keyword>
<dbReference type="Pfam" id="PF07727">
    <property type="entry name" value="RVT_2"/>
    <property type="match status" value="1"/>
</dbReference>
<dbReference type="InterPro" id="IPR039537">
    <property type="entry name" value="Retrotran_Ty1/copia-like"/>
</dbReference>
<dbReference type="PROSITE" id="PS50158">
    <property type="entry name" value="ZF_CCHC"/>
    <property type="match status" value="1"/>
</dbReference>
<protein>
    <recommendedName>
        <fullName evidence="11">Zinc finger, CCHC-type</fullName>
    </recommendedName>
</protein>
<dbReference type="Pfam" id="PF14223">
    <property type="entry name" value="Retrotran_gag_2"/>
    <property type="match status" value="1"/>
</dbReference>
<evidence type="ECO:0000259" key="7">
    <source>
        <dbReference type="PROSITE" id="PS50158"/>
    </source>
</evidence>
<dbReference type="SMART" id="SM00343">
    <property type="entry name" value="ZnF_C2HC"/>
    <property type="match status" value="1"/>
</dbReference>
<evidence type="ECO:0000256" key="6">
    <source>
        <dbReference type="SAM" id="MobiDB-lite"/>
    </source>
</evidence>
<name>A0AAD8L7R6_TARER</name>